<dbReference type="WBParaSite" id="maker-uti_cns_0000216-snap-gene-2.18-mRNA-1">
    <property type="protein sequence ID" value="maker-uti_cns_0000216-snap-gene-2.18-mRNA-1"/>
    <property type="gene ID" value="maker-uti_cns_0000216-snap-gene-2.18"/>
</dbReference>
<dbReference type="WBParaSite" id="maker-uti_cns_0002054-snap-gene-0.8-mRNA-1">
    <property type="protein sequence ID" value="maker-uti_cns_0002054-snap-gene-0.8-mRNA-1"/>
    <property type="gene ID" value="maker-uti_cns_0002054-snap-gene-0.8"/>
</dbReference>
<keyword evidence="1" id="KW-1185">Reference proteome</keyword>
<dbReference type="AlphaFoldDB" id="A0A1I8FXY4"/>
<name>A0A1I8FXY4_9PLAT</name>
<evidence type="ECO:0000313" key="3">
    <source>
        <dbReference type="WBParaSite" id="maker-uti_cns_0002054-snap-gene-0.8-mRNA-1"/>
    </source>
</evidence>
<accession>A0A1I8FXY4</accession>
<dbReference type="Proteomes" id="UP000095280">
    <property type="component" value="Unplaced"/>
</dbReference>
<sequence length="92" mass="10487">RAPNSVKAGRQVKFLLPQKEFCFRQDCRLDSLKAAEILELHRLGMTLRPPAMEAFSLQGLRCQSAGCGCDRFSPDGRHPRQCDTCQHGWIYH</sequence>
<evidence type="ECO:0000313" key="1">
    <source>
        <dbReference type="Proteomes" id="UP000095280"/>
    </source>
</evidence>
<protein>
    <submittedName>
        <fullName evidence="2 3">PHF7 protein</fullName>
    </submittedName>
</protein>
<organism evidence="1 2">
    <name type="scientific">Macrostomum lignano</name>
    <dbReference type="NCBI Taxonomy" id="282301"/>
    <lineage>
        <taxon>Eukaryota</taxon>
        <taxon>Metazoa</taxon>
        <taxon>Spiralia</taxon>
        <taxon>Lophotrochozoa</taxon>
        <taxon>Platyhelminthes</taxon>
        <taxon>Rhabditophora</taxon>
        <taxon>Macrostomorpha</taxon>
        <taxon>Macrostomida</taxon>
        <taxon>Macrostomidae</taxon>
        <taxon>Macrostomum</taxon>
    </lineage>
</organism>
<proteinExistence type="predicted"/>
<reference evidence="2 3" key="1">
    <citation type="submission" date="2016-11" db="UniProtKB">
        <authorList>
            <consortium name="WormBaseParasite"/>
        </authorList>
    </citation>
    <scope>IDENTIFICATION</scope>
</reference>
<evidence type="ECO:0000313" key="2">
    <source>
        <dbReference type="WBParaSite" id="maker-uti_cns_0000216-snap-gene-2.18-mRNA-1"/>
    </source>
</evidence>